<dbReference type="RefSeq" id="XP_028389847.1">
    <property type="nucleotide sequence ID" value="XM_028534046.1"/>
</dbReference>
<name>A0A6J2NBG0_9CHIR</name>
<protein>
    <submittedName>
        <fullName evidence="3">Basic proline-rich protein-like</fullName>
    </submittedName>
</protein>
<dbReference type="AlphaFoldDB" id="A0A6J2NBG0"/>
<feature type="compositionally biased region" description="Polar residues" evidence="1">
    <location>
        <begin position="337"/>
        <end position="346"/>
    </location>
</feature>
<feature type="compositionally biased region" description="Low complexity" evidence="1">
    <location>
        <begin position="190"/>
        <end position="206"/>
    </location>
</feature>
<evidence type="ECO:0000256" key="1">
    <source>
        <dbReference type="SAM" id="MobiDB-lite"/>
    </source>
</evidence>
<feature type="region of interest" description="Disordered" evidence="1">
    <location>
        <begin position="229"/>
        <end position="278"/>
    </location>
</feature>
<feature type="region of interest" description="Disordered" evidence="1">
    <location>
        <begin position="1"/>
        <end position="208"/>
    </location>
</feature>
<accession>A0A6J2NBG0</accession>
<feature type="compositionally biased region" description="Pro residues" evidence="1">
    <location>
        <begin position="306"/>
        <end position="318"/>
    </location>
</feature>
<gene>
    <name evidence="3" type="primary">LOC114514823</name>
</gene>
<feature type="compositionally biased region" description="Pro residues" evidence="1">
    <location>
        <begin position="109"/>
        <end position="129"/>
    </location>
</feature>
<sequence length="422" mass="43741">MTERVTSDGQEWEALGVSMTPPPACNSAPTESPPGLPGGTGQGAAAHRDHPWPPPPAVPRGPREKCPRGVTVARRPRGRLPLPPWGPEGLSLQGRGEGEEKRGRWRANPEPPGPPPAPSPGPNAPPAHMPAPRKLSQGRARLGAAAVRPPAPGPRPPAPTAARPARPERPARCSSFPSVRGAPRPPPPALTRARPARRAAAPLRPASHPACQCTFSEFTFPLCLGPPERAGASILATPHSAGRLAPSSSGGGRARAPGLPAAPRRSPLAGASGCSLRPPRAPGLVSRALAQRWSASFLSQGLRVSPPLPALPTPPSSPNSPASRRLRDATPVPRALRQQSPHTQQPSRRRTALPRSAQGGQSRPGVERQRPPPAARLAPALAAPREGAVTRSVGHAVRCRQPSALTFAAKAVAEAAAAMFPC</sequence>
<dbReference type="PRINTS" id="PR01217">
    <property type="entry name" value="PRICHEXTENSN"/>
</dbReference>
<proteinExistence type="predicted"/>
<organism evidence="2 3">
    <name type="scientific">Phyllostomus discolor</name>
    <name type="common">pale spear-nosed bat</name>
    <dbReference type="NCBI Taxonomy" id="89673"/>
    <lineage>
        <taxon>Eukaryota</taxon>
        <taxon>Metazoa</taxon>
        <taxon>Chordata</taxon>
        <taxon>Craniata</taxon>
        <taxon>Vertebrata</taxon>
        <taxon>Euteleostomi</taxon>
        <taxon>Mammalia</taxon>
        <taxon>Eutheria</taxon>
        <taxon>Laurasiatheria</taxon>
        <taxon>Chiroptera</taxon>
        <taxon>Yangochiroptera</taxon>
        <taxon>Phyllostomidae</taxon>
        <taxon>Phyllostominae</taxon>
        <taxon>Phyllostomus</taxon>
    </lineage>
</organism>
<reference evidence="3" key="1">
    <citation type="submission" date="2025-08" db="UniProtKB">
        <authorList>
            <consortium name="RefSeq"/>
        </authorList>
    </citation>
    <scope>IDENTIFICATION</scope>
    <source>
        <tissue evidence="3">Muscle</tissue>
    </source>
</reference>
<feature type="region of interest" description="Disordered" evidence="1">
    <location>
        <begin position="304"/>
        <end position="373"/>
    </location>
</feature>
<feature type="compositionally biased region" description="Low complexity" evidence="1">
    <location>
        <begin position="138"/>
        <end position="148"/>
    </location>
</feature>
<dbReference type="Proteomes" id="UP000504628">
    <property type="component" value="Chromosome 7"/>
</dbReference>
<dbReference type="GeneID" id="114514823"/>
<feature type="compositionally biased region" description="Low complexity" evidence="1">
    <location>
        <begin position="240"/>
        <end position="272"/>
    </location>
</feature>
<evidence type="ECO:0000313" key="2">
    <source>
        <dbReference type="Proteomes" id="UP000504628"/>
    </source>
</evidence>
<dbReference type="InParanoid" id="A0A6J2NBG0"/>
<feature type="compositionally biased region" description="Pro residues" evidence="1">
    <location>
        <begin position="149"/>
        <end position="159"/>
    </location>
</feature>
<evidence type="ECO:0000313" key="3">
    <source>
        <dbReference type="RefSeq" id="XP_028389847.1"/>
    </source>
</evidence>
<keyword evidence="2" id="KW-1185">Reference proteome</keyword>
<dbReference type="KEGG" id="pdic:114514823"/>